<evidence type="ECO:0000313" key="7">
    <source>
        <dbReference type="Proteomes" id="UP000694386"/>
    </source>
</evidence>
<dbReference type="AlphaFoldDB" id="A0A8C2MFB4"/>
<keyword evidence="3" id="KW-0645">Protease</keyword>
<proteinExistence type="inferred from homology"/>
<dbReference type="PRINTS" id="PR00722">
    <property type="entry name" value="CHYMOTRYPSIN"/>
</dbReference>
<dbReference type="GO" id="GO:0004252">
    <property type="term" value="F:serine-type endopeptidase activity"/>
    <property type="evidence" value="ECO:0007669"/>
    <property type="project" value="InterPro"/>
</dbReference>
<evidence type="ECO:0000259" key="5">
    <source>
        <dbReference type="PROSITE" id="PS50240"/>
    </source>
</evidence>
<evidence type="ECO:0000256" key="4">
    <source>
        <dbReference type="SAM" id="SignalP"/>
    </source>
</evidence>
<dbReference type="Gene3D" id="2.40.10.10">
    <property type="entry name" value="Trypsin-like serine proteases"/>
    <property type="match status" value="2"/>
</dbReference>
<dbReference type="GO" id="GO:0006508">
    <property type="term" value="P:proteolysis"/>
    <property type="evidence" value="ECO:0007669"/>
    <property type="project" value="UniProtKB-KW"/>
</dbReference>
<reference evidence="6" key="2">
    <citation type="submission" date="2025-09" db="UniProtKB">
        <authorList>
            <consortium name="Ensembl"/>
        </authorList>
    </citation>
    <scope>IDENTIFICATION</scope>
</reference>
<feature type="signal peptide" evidence="4">
    <location>
        <begin position="1"/>
        <end position="18"/>
    </location>
</feature>
<dbReference type="Proteomes" id="UP000694386">
    <property type="component" value="Unplaced"/>
</dbReference>
<dbReference type="Pfam" id="PF00089">
    <property type="entry name" value="Trypsin"/>
    <property type="match status" value="2"/>
</dbReference>
<keyword evidence="4" id="KW-0732">Signal</keyword>
<evidence type="ECO:0000256" key="1">
    <source>
        <dbReference type="ARBA" id="ARBA00023157"/>
    </source>
</evidence>
<dbReference type="PROSITE" id="PS00135">
    <property type="entry name" value="TRYPSIN_SER"/>
    <property type="match status" value="1"/>
</dbReference>
<keyword evidence="3" id="KW-0720">Serine protease</keyword>
<dbReference type="InterPro" id="IPR001254">
    <property type="entry name" value="Trypsin_dom"/>
</dbReference>
<dbReference type="SMART" id="SM00020">
    <property type="entry name" value="Tryp_SPc"/>
    <property type="match status" value="1"/>
</dbReference>
<dbReference type="Ensembl" id="ENSCGRT00001021235.1">
    <property type="protein sequence ID" value="ENSCGRP00001016991.1"/>
    <property type="gene ID" value="ENSCGRG00001017156.1"/>
</dbReference>
<dbReference type="InterPro" id="IPR009003">
    <property type="entry name" value="Peptidase_S1_PA"/>
</dbReference>
<keyword evidence="3" id="KW-0378">Hydrolase</keyword>
<reference evidence="6" key="1">
    <citation type="submission" date="2025-08" db="UniProtKB">
        <authorList>
            <consortium name="Ensembl"/>
        </authorList>
    </citation>
    <scope>IDENTIFICATION</scope>
</reference>
<evidence type="ECO:0000256" key="2">
    <source>
        <dbReference type="ARBA" id="ARBA00024195"/>
    </source>
</evidence>
<dbReference type="InterPro" id="IPR051487">
    <property type="entry name" value="Ser/Thr_Proteases_Immune/Dev"/>
</dbReference>
<dbReference type="CDD" id="cd00190">
    <property type="entry name" value="Tryp_SPc"/>
    <property type="match status" value="1"/>
</dbReference>
<dbReference type="PROSITE" id="PS50240">
    <property type="entry name" value="TRYPSIN_DOM"/>
    <property type="match status" value="1"/>
</dbReference>
<comment type="similarity">
    <text evidence="2">Belongs to the peptidase S1 family. CLIP subfamily.</text>
</comment>
<accession>A0A8C2MFB4</accession>
<dbReference type="SUPFAM" id="SSF50494">
    <property type="entry name" value="Trypsin-like serine proteases"/>
    <property type="match status" value="1"/>
</dbReference>
<keyword evidence="1" id="KW-1015">Disulfide bond</keyword>
<dbReference type="PROSITE" id="PS00134">
    <property type="entry name" value="TRYPSIN_HIS"/>
    <property type="match status" value="1"/>
</dbReference>
<dbReference type="InterPro" id="IPR001314">
    <property type="entry name" value="Peptidase_S1A"/>
</dbReference>
<dbReference type="InterPro" id="IPR033116">
    <property type="entry name" value="TRYPSIN_SER"/>
</dbReference>
<dbReference type="InterPro" id="IPR043504">
    <property type="entry name" value="Peptidase_S1_PA_chymotrypsin"/>
</dbReference>
<organism evidence="6 7">
    <name type="scientific">Cricetulus griseus</name>
    <name type="common">Chinese hamster</name>
    <name type="synonym">Cricetulus barabensis griseus</name>
    <dbReference type="NCBI Taxonomy" id="10029"/>
    <lineage>
        <taxon>Eukaryota</taxon>
        <taxon>Metazoa</taxon>
        <taxon>Chordata</taxon>
        <taxon>Craniata</taxon>
        <taxon>Vertebrata</taxon>
        <taxon>Euteleostomi</taxon>
        <taxon>Mammalia</taxon>
        <taxon>Eutheria</taxon>
        <taxon>Euarchontoglires</taxon>
        <taxon>Glires</taxon>
        <taxon>Rodentia</taxon>
        <taxon>Myomorpha</taxon>
        <taxon>Muroidea</taxon>
        <taxon>Cricetidae</taxon>
        <taxon>Cricetinae</taxon>
        <taxon>Cricetulus</taxon>
    </lineage>
</organism>
<dbReference type="PANTHER" id="PTHR24256">
    <property type="entry name" value="TRYPTASE-RELATED"/>
    <property type="match status" value="1"/>
</dbReference>
<feature type="domain" description="Peptidase S1" evidence="5">
    <location>
        <begin position="31"/>
        <end position="219"/>
    </location>
</feature>
<sequence>MFLLLLLALSCLGSPVLTASVSVSKSKPVGIVGGHHSQREKWPWQVSLRTYSYKTGCWEHICGGSIIHRQWILTAAHCIQSQDADPALYGIQVGEIYLYKEQELLNTTEIFIHPNYNNLNKRFDLALLKLTTVLNYVWPVSLPEYNLTFNSNDWCWLEMRGSDKTKVIFEDMLCAGTLGPCFGDSGGPLFCWKSKKWMQVGVVSWGGVAAPSCQQSSPD</sequence>
<evidence type="ECO:0000256" key="3">
    <source>
        <dbReference type="RuleBase" id="RU363034"/>
    </source>
</evidence>
<protein>
    <submittedName>
        <fullName evidence="6">Serine protease 28</fullName>
    </submittedName>
</protein>
<feature type="chain" id="PRO_5034166947" evidence="4">
    <location>
        <begin position="19"/>
        <end position="219"/>
    </location>
</feature>
<name>A0A8C2MFB4_CRIGR</name>
<evidence type="ECO:0000313" key="6">
    <source>
        <dbReference type="Ensembl" id="ENSCGRP00001016991.1"/>
    </source>
</evidence>
<dbReference type="InterPro" id="IPR018114">
    <property type="entry name" value="TRYPSIN_HIS"/>
</dbReference>
<dbReference type="FunFam" id="2.40.10.10:FF:000004">
    <property type="entry name" value="Tryptase gamma 1"/>
    <property type="match status" value="1"/>
</dbReference>